<feature type="transmembrane region" description="Helical" evidence="8">
    <location>
        <begin position="63"/>
        <end position="83"/>
    </location>
</feature>
<dbReference type="AlphaFoldDB" id="A0A6G1GNX4"/>
<dbReference type="InterPro" id="IPR003663">
    <property type="entry name" value="Sugar/inositol_transpt"/>
</dbReference>
<dbReference type="SUPFAM" id="SSF103473">
    <property type="entry name" value="MFS general substrate transporter"/>
    <property type="match status" value="1"/>
</dbReference>
<evidence type="ECO:0000256" key="7">
    <source>
        <dbReference type="RuleBase" id="RU003346"/>
    </source>
</evidence>
<name>A0A6G1GNX4_9PEZI</name>
<evidence type="ECO:0000256" key="6">
    <source>
        <dbReference type="ARBA" id="ARBA00023136"/>
    </source>
</evidence>
<gene>
    <name evidence="10" type="ORF">K402DRAFT_384568</name>
</gene>
<dbReference type="PANTHER" id="PTHR48022">
    <property type="entry name" value="PLASTIDIC GLUCOSE TRANSPORTER 4"/>
    <property type="match status" value="1"/>
</dbReference>
<dbReference type="EMBL" id="ML977184">
    <property type="protein sequence ID" value="KAF1982438.1"/>
    <property type="molecule type" value="Genomic_DNA"/>
</dbReference>
<dbReference type="GO" id="GO:0016020">
    <property type="term" value="C:membrane"/>
    <property type="evidence" value="ECO:0007669"/>
    <property type="project" value="UniProtKB-SubCell"/>
</dbReference>
<evidence type="ECO:0000256" key="2">
    <source>
        <dbReference type="ARBA" id="ARBA00010992"/>
    </source>
</evidence>
<feature type="transmembrane region" description="Helical" evidence="8">
    <location>
        <begin position="128"/>
        <end position="154"/>
    </location>
</feature>
<keyword evidence="6 8" id="KW-0472">Membrane</keyword>
<dbReference type="InterPro" id="IPR050360">
    <property type="entry name" value="MFS_Sugar_Transporters"/>
</dbReference>
<evidence type="ECO:0000256" key="3">
    <source>
        <dbReference type="ARBA" id="ARBA00022448"/>
    </source>
</evidence>
<dbReference type="GO" id="GO:0005351">
    <property type="term" value="F:carbohydrate:proton symporter activity"/>
    <property type="evidence" value="ECO:0007669"/>
    <property type="project" value="TreeGrafter"/>
</dbReference>
<evidence type="ECO:0000313" key="10">
    <source>
        <dbReference type="EMBL" id="KAF1982438.1"/>
    </source>
</evidence>
<feature type="transmembrane region" description="Helical" evidence="8">
    <location>
        <begin position="339"/>
        <end position="358"/>
    </location>
</feature>
<proteinExistence type="inferred from homology"/>
<dbReference type="OrthoDB" id="5399138at2759"/>
<accession>A0A6G1GNX4</accession>
<dbReference type="InterPro" id="IPR020846">
    <property type="entry name" value="MFS_dom"/>
</dbReference>
<reference evidence="10" key="1">
    <citation type="journal article" date="2020" name="Stud. Mycol.">
        <title>101 Dothideomycetes genomes: a test case for predicting lifestyles and emergence of pathogens.</title>
        <authorList>
            <person name="Haridas S."/>
            <person name="Albert R."/>
            <person name="Binder M."/>
            <person name="Bloem J."/>
            <person name="Labutti K."/>
            <person name="Salamov A."/>
            <person name="Andreopoulos B."/>
            <person name="Baker S."/>
            <person name="Barry K."/>
            <person name="Bills G."/>
            <person name="Bluhm B."/>
            <person name="Cannon C."/>
            <person name="Castanera R."/>
            <person name="Culley D."/>
            <person name="Daum C."/>
            <person name="Ezra D."/>
            <person name="Gonzalez J."/>
            <person name="Henrissat B."/>
            <person name="Kuo A."/>
            <person name="Liang C."/>
            <person name="Lipzen A."/>
            <person name="Lutzoni F."/>
            <person name="Magnuson J."/>
            <person name="Mondo S."/>
            <person name="Nolan M."/>
            <person name="Ohm R."/>
            <person name="Pangilinan J."/>
            <person name="Park H.-J."/>
            <person name="Ramirez L."/>
            <person name="Alfaro M."/>
            <person name="Sun H."/>
            <person name="Tritt A."/>
            <person name="Yoshinaga Y."/>
            <person name="Zwiers L.-H."/>
            <person name="Turgeon B."/>
            <person name="Goodwin S."/>
            <person name="Spatafora J."/>
            <person name="Crous P."/>
            <person name="Grigoriev I."/>
        </authorList>
    </citation>
    <scope>NUCLEOTIDE SEQUENCE</scope>
    <source>
        <strain evidence="10">CBS 113979</strain>
    </source>
</reference>
<feature type="transmembrane region" description="Helical" evidence="8">
    <location>
        <begin position="467"/>
        <end position="487"/>
    </location>
</feature>
<keyword evidence="5 8" id="KW-1133">Transmembrane helix</keyword>
<dbReference type="InterPro" id="IPR005828">
    <property type="entry name" value="MFS_sugar_transport-like"/>
</dbReference>
<feature type="transmembrane region" description="Helical" evidence="8">
    <location>
        <begin position="301"/>
        <end position="327"/>
    </location>
</feature>
<dbReference type="Gene3D" id="1.20.1250.20">
    <property type="entry name" value="MFS general substrate transporter like domains"/>
    <property type="match status" value="1"/>
</dbReference>
<evidence type="ECO:0000256" key="8">
    <source>
        <dbReference type="SAM" id="Phobius"/>
    </source>
</evidence>
<keyword evidence="11" id="KW-1185">Reference proteome</keyword>
<organism evidence="10 11">
    <name type="scientific">Aulographum hederae CBS 113979</name>
    <dbReference type="NCBI Taxonomy" id="1176131"/>
    <lineage>
        <taxon>Eukaryota</taxon>
        <taxon>Fungi</taxon>
        <taxon>Dikarya</taxon>
        <taxon>Ascomycota</taxon>
        <taxon>Pezizomycotina</taxon>
        <taxon>Dothideomycetes</taxon>
        <taxon>Pleosporomycetidae</taxon>
        <taxon>Aulographales</taxon>
        <taxon>Aulographaceae</taxon>
    </lineage>
</organism>
<sequence>MVAFMRFIRNPRTIPKYTLCSLLVSCGGTLFGLDTGTIGPITTMPSFLTTFSPSHTGHLSSTLHGLIVSSILIPAAIASFFTGHLADWLGRVRSVALGGLVFGIGAGMEAASGGWATGSGGDGAGGGGLAMLFVGRIVKGVGEGLYLSTLVVYITEISPPHHRGTLASLPQLLITFGICAGYFLCYGTVRLSSSASWRLPFALQAVLALSFAISCLLLLPESPRWLVLKGKRLGGEEVTRVWEGLGVSGVEREKAVEEGVVEVAAGAGVEGSVAGSTAGSKIKGKQNEIFKIFGKKVWKRTLLGVFLMSMQQLSGIDGVLYYAPLLFSAAGLSSSTSSFLASGISGLLIFLVTIPAFLLCDRWGRRTSTIFGALGITACMFVIGALYASDSVHGDRGAGRWVVVVLIYVFCVVFSVSWAVGIKVYASEIQSPETRAAGSSVAYGANWITNFLIAFTTPIFLAHSSSGVYFLFGTATLLTALVCAFFMPETRGKSLEDIDGAFERSASALSAATGLRVRMGVSGAGRLVRRFGGGGRRAGMGTVGAVGEADGGGRGGREEFDVELLGMGTRVA</sequence>
<evidence type="ECO:0000256" key="4">
    <source>
        <dbReference type="ARBA" id="ARBA00022692"/>
    </source>
</evidence>
<dbReference type="FunFam" id="1.20.1250.20:FF:000134">
    <property type="entry name" value="MFS sugar transporter protein"/>
    <property type="match status" value="1"/>
</dbReference>
<protein>
    <submittedName>
        <fullName evidence="10">General substrate transporter</fullName>
    </submittedName>
</protein>
<evidence type="ECO:0000259" key="9">
    <source>
        <dbReference type="PROSITE" id="PS50850"/>
    </source>
</evidence>
<dbReference type="InterPro" id="IPR036259">
    <property type="entry name" value="MFS_trans_sf"/>
</dbReference>
<dbReference type="PROSITE" id="PS00217">
    <property type="entry name" value="SUGAR_TRANSPORT_2"/>
    <property type="match status" value="1"/>
</dbReference>
<dbReference type="NCBIfam" id="TIGR00879">
    <property type="entry name" value="SP"/>
    <property type="match status" value="1"/>
</dbReference>
<keyword evidence="4 8" id="KW-0812">Transmembrane</keyword>
<evidence type="ECO:0000256" key="1">
    <source>
        <dbReference type="ARBA" id="ARBA00004141"/>
    </source>
</evidence>
<keyword evidence="3 7" id="KW-0813">Transport</keyword>
<feature type="transmembrane region" description="Helical" evidence="8">
    <location>
        <begin position="201"/>
        <end position="219"/>
    </location>
</feature>
<feature type="transmembrane region" description="Helical" evidence="8">
    <location>
        <begin position="370"/>
        <end position="389"/>
    </location>
</feature>
<dbReference type="Proteomes" id="UP000800041">
    <property type="component" value="Unassembled WGS sequence"/>
</dbReference>
<dbReference type="Pfam" id="PF00083">
    <property type="entry name" value="Sugar_tr"/>
    <property type="match status" value="1"/>
</dbReference>
<feature type="transmembrane region" description="Helical" evidence="8">
    <location>
        <begin position="401"/>
        <end position="420"/>
    </location>
</feature>
<feature type="transmembrane region" description="Helical" evidence="8">
    <location>
        <begin position="441"/>
        <end position="461"/>
    </location>
</feature>
<feature type="domain" description="Major facilitator superfamily (MFS) profile" evidence="9">
    <location>
        <begin position="20"/>
        <end position="491"/>
    </location>
</feature>
<evidence type="ECO:0000313" key="11">
    <source>
        <dbReference type="Proteomes" id="UP000800041"/>
    </source>
</evidence>
<dbReference type="PRINTS" id="PR00171">
    <property type="entry name" value="SUGRTRNSPORT"/>
</dbReference>
<comment type="similarity">
    <text evidence="2 7">Belongs to the major facilitator superfamily. Sugar transporter (TC 2.A.1.1) family.</text>
</comment>
<evidence type="ECO:0000256" key="5">
    <source>
        <dbReference type="ARBA" id="ARBA00022989"/>
    </source>
</evidence>
<dbReference type="PROSITE" id="PS50850">
    <property type="entry name" value="MFS"/>
    <property type="match status" value="1"/>
</dbReference>
<dbReference type="InterPro" id="IPR005829">
    <property type="entry name" value="Sugar_transporter_CS"/>
</dbReference>
<feature type="transmembrane region" description="Helical" evidence="8">
    <location>
        <begin position="95"/>
        <end position="116"/>
    </location>
</feature>
<feature type="transmembrane region" description="Helical" evidence="8">
    <location>
        <begin position="166"/>
        <end position="189"/>
    </location>
</feature>
<dbReference type="PANTHER" id="PTHR48022:SF2">
    <property type="entry name" value="PLASTIDIC GLUCOSE TRANSPORTER 4"/>
    <property type="match status" value="1"/>
</dbReference>
<comment type="subcellular location">
    <subcellularLocation>
        <location evidence="1">Membrane</location>
        <topology evidence="1">Multi-pass membrane protein</topology>
    </subcellularLocation>
</comment>